<keyword evidence="3 4" id="KW-0408">Iron</keyword>
<dbReference type="SUPFAM" id="SSF46626">
    <property type="entry name" value="Cytochrome c"/>
    <property type="match status" value="2"/>
</dbReference>
<name>A0ABU9DAU6_9PROT</name>
<comment type="caution">
    <text evidence="7">The sequence shown here is derived from an EMBL/GenBank/DDBJ whole genome shotgun (WGS) entry which is preliminary data.</text>
</comment>
<dbReference type="InterPro" id="IPR024167">
    <property type="entry name" value="Cytochrome_c4-like"/>
</dbReference>
<dbReference type="Proteomes" id="UP001446205">
    <property type="component" value="Unassembled WGS sequence"/>
</dbReference>
<keyword evidence="8" id="KW-1185">Reference proteome</keyword>
<dbReference type="InterPro" id="IPR009056">
    <property type="entry name" value="Cyt_c-like_dom"/>
</dbReference>
<evidence type="ECO:0000256" key="3">
    <source>
        <dbReference type="ARBA" id="ARBA00023004"/>
    </source>
</evidence>
<keyword evidence="5" id="KW-0732">Signal</keyword>
<dbReference type="Pfam" id="PF00034">
    <property type="entry name" value="Cytochrom_C"/>
    <property type="match status" value="2"/>
</dbReference>
<keyword evidence="2 4" id="KW-0479">Metal-binding</keyword>
<evidence type="ECO:0000256" key="2">
    <source>
        <dbReference type="ARBA" id="ARBA00022723"/>
    </source>
</evidence>
<dbReference type="InterPro" id="IPR050597">
    <property type="entry name" value="Cytochrome_c_Oxidase_Subunit"/>
</dbReference>
<dbReference type="RefSeq" id="WP_341371705.1">
    <property type="nucleotide sequence ID" value="NZ_JBBPCO010000014.1"/>
</dbReference>
<sequence length="226" mass="23148">MRKFLFLSSLALASTLGLAGPASAEEGGQRIATQGNGKGATACMSCHQADGAGLESAGFPRLAGLNPDYLAAQLEAFQTGTRKNPIMTPIAKALSGPERLSVAAYYAAQQAPYKPLSAGVAENARGKALARVGDWRQRDLPACLQCHGPNAAGVGSSFPALAGQHASYIQAQLNAWKQGDRRNDPGGLMKAVADKLDAADIRAVAAYLAVLPAASAVSALSASDSQ</sequence>
<feature type="chain" id="PRO_5045649076" evidence="5">
    <location>
        <begin position="25"/>
        <end position="226"/>
    </location>
</feature>
<evidence type="ECO:0000256" key="4">
    <source>
        <dbReference type="PROSITE-ProRule" id="PRU00433"/>
    </source>
</evidence>
<evidence type="ECO:0000256" key="1">
    <source>
        <dbReference type="ARBA" id="ARBA00022617"/>
    </source>
</evidence>
<dbReference type="PANTHER" id="PTHR33751:SF11">
    <property type="entry name" value="BLL4483 PROTEIN"/>
    <property type="match status" value="1"/>
</dbReference>
<reference evidence="7 8" key="1">
    <citation type="submission" date="2024-04" db="EMBL/GenBank/DDBJ databases">
        <authorList>
            <person name="Abashina T."/>
            <person name="Shaikin A."/>
        </authorList>
    </citation>
    <scope>NUCLEOTIDE SEQUENCE [LARGE SCALE GENOMIC DNA]</scope>
    <source>
        <strain evidence="7 8">AAFK</strain>
    </source>
</reference>
<proteinExistence type="predicted"/>
<accession>A0ABU9DAU6</accession>
<keyword evidence="1 4" id="KW-0349">Heme</keyword>
<evidence type="ECO:0000256" key="5">
    <source>
        <dbReference type="SAM" id="SignalP"/>
    </source>
</evidence>
<dbReference type="PIRSF" id="PIRSF000005">
    <property type="entry name" value="Cytochrome_c4"/>
    <property type="match status" value="1"/>
</dbReference>
<dbReference type="InterPro" id="IPR036909">
    <property type="entry name" value="Cyt_c-like_dom_sf"/>
</dbReference>
<protein>
    <submittedName>
        <fullName evidence="7">C-type cytochrome</fullName>
    </submittedName>
</protein>
<dbReference type="Gene3D" id="1.10.760.10">
    <property type="entry name" value="Cytochrome c-like domain"/>
    <property type="match status" value="2"/>
</dbReference>
<dbReference type="PROSITE" id="PS51007">
    <property type="entry name" value="CYTC"/>
    <property type="match status" value="2"/>
</dbReference>
<gene>
    <name evidence="7" type="ORF">WOB96_12890</name>
</gene>
<dbReference type="EMBL" id="JBBPCO010000014">
    <property type="protein sequence ID" value="MEK8090650.1"/>
    <property type="molecule type" value="Genomic_DNA"/>
</dbReference>
<evidence type="ECO:0000313" key="8">
    <source>
        <dbReference type="Proteomes" id="UP001446205"/>
    </source>
</evidence>
<organism evidence="7 8">
    <name type="scientific">Thermithiobacillus plumbiphilus</name>
    <dbReference type="NCBI Taxonomy" id="1729899"/>
    <lineage>
        <taxon>Bacteria</taxon>
        <taxon>Pseudomonadati</taxon>
        <taxon>Pseudomonadota</taxon>
        <taxon>Acidithiobacillia</taxon>
        <taxon>Acidithiobacillales</taxon>
        <taxon>Thermithiobacillaceae</taxon>
        <taxon>Thermithiobacillus</taxon>
    </lineage>
</organism>
<feature type="domain" description="Cytochrome c" evidence="6">
    <location>
        <begin position="121"/>
        <end position="212"/>
    </location>
</feature>
<feature type="domain" description="Cytochrome c" evidence="6">
    <location>
        <begin position="22"/>
        <end position="110"/>
    </location>
</feature>
<evidence type="ECO:0000313" key="7">
    <source>
        <dbReference type="EMBL" id="MEK8090650.1"/>
    </source>
</evidence>
<feature type="signal peptide" evidence="5">
    <location>
        <begin position="1"/>
        <end position="24"/>
    </location>
</feature>
<dbReference type="PANTHER" id="PTHR33751">
    <property type="entry name" value="CBB3-TYPE CYTOCHROME C OXIDASE SUBUNIT FIXP"/>
    <property type="match status" value="1"/>
</dbReference>
<evidence type="ECO:0000259" key="6">
    <source>
        <dbReference type="PROSITE" id="PS51007"/>
    </source>
</evidence>